<name>A0A433ZT04_MORMO</name>
<dbReference type="Proteomes" id="UP000286908">
    <property type="component" value="Unassembled WGS sequence"/>
</dbReference>
<organism evidence="1 2">
    <name type="scientific">Morganella morganii</name>
    <name type="common">Proteus morganii</name>
    <dbReference type="NCBI Taxonomy" id="582"/>
    <lineage>
        <taxon>Bacteria</taxon>
        <taxon>Pseudomonadati</taxon>
        <taxon>Pseudomonadota</taxon>
        <taxon>Gammaproteobacteria</taxon>
        <taxon>Enterobacterales</taxon>
        <taxon>Morganellaceae</taxon>
        <taxon>Morganella</taxon>
    </lineage>
</organism>
<comment type="caution">
    <text evidence="1">The sequence shown here is derived from an EMBL/GenBank/DDBJ whole genome shotgun (WGS) entry which is preliminary data.</text>
</comment>
<evidence type="ECO:0000313" key="1">
    <source>
        <dbReference type="EMBL" id="RUT65236.1"/>
    </source>
</evidence>
<sequence>MRNFDAISGQYCDFKSPLSKEDFFAIPAESSLPEGVKPVIDASAGLCIGYLYGMNQIYHLYDIRGYYLSMYAFPPESVLFDPLDLLLVSGVAAEPDGQASFLMRNGATRIVSSGRAVLNTQIIPALKSRLAADSTEKIKYSPLAARAMADRNRYIPDYILDKTIKDGKRTKITTEKNGEMLFVCSLQIKKSGNNGQYQYINLNVIVDTNKNIIKEFNY</sequence>
<gene>
    <name evidence="1" type="ORF">CKG00_01615</name>
</gene>
<evidence type="ECO:0000313" key="2">
    <source>
        <dbReference type="Proteomes" id="UP000286908"/>
    </source>
</evidence>
<proteinExistence type="predicted"/>
<protein>
    <submittedName>
        <fullName evidence="1">Uncharacterized protein</fullName>
    </submittedName>
</protein>
<dbReference type="EMBL" id="NRQY01000001">
    <property type="protein sequence ID" value="RUT65236.1"/>
    <property type="molecule type" value="Genomic_DNA"/>
</dbReference>
<reference evidence="1 2" key="1">
    <citation type="submission" date="2017-08" db="EMBL/GenBank/DDBJ databases">
        <title>Draft genome sequence of pheromone producing symbiont Morganella morganii, of the female New Zealand grass grub Costelytra giveni.</title>
        <authorList>
            <person name="Laugraud A."/>
            <person name="Young S.D."/>
            <person name="Hurst M.H."/>
        </authorList>
    </citation>
    <scope>NUCLEOTIDE SEQUENCE [LARGE SCALE GENOMIC DNA]</scope>
    <source>
        <strain evidence="1 2">MMsCG</strain>
    </source>
</reference>
<dbReference type="AlphaFoldDB" id="A0A433ZT04"/>
<dbReference type="OrthoDB" id="8962251at2"/>
<accession>A0A433ZT04</accession>